<dbReference type="EMBL" id="VFOQ01000002">
    <property type="protein sequence ID" value="TQL56810.1"/>
    <property type="molecule type" value="Genomic_DNA"/>
</dbReference>
<evidence type="ECO:0000256" key="1">
    <source>
        <dbReference type="ARBA" id="ARBA00037217"/>
    </source>
</evidence>
<evidence type="ECO:0000256" key="4">
    <source>
        <dbReference type="SAM" id="MobiDB-lite"/>
    </source>
</evidence>
<gene>
    <name evidence="6" type="ORF">FB474_3571</name>
</gene>
<proteinExistence type="predicted"/>
<dbReference type="InterPro" id="IPR036188">
    <property type="entry name" value="FAD/NAD-bd_sf"/>
</dbReference>
<organism evidence="6 7">
    <name type="scientific">Oryzihumus leptocrescens</name>
    <dbReference type="NCBI Taxonomy" id="297536"/>
    <lineage>
        <taxon>Bacteria</taxon>
        <taxon>Bacillati</taxon>
        <taxon>Actinomycetota</taxon>
        <taxon>Actinomycetes</taxon>
        <taxon>Micrococcales</taxon>
        <taxon>Intrasporangiaceae</taxon>
        <taxon>Oryzihumus</taxon>
    </lineage>
</organism>
<protein>
    <recommendedName>
        <fullName evidence="3">Pyridine nucleotide-disulfide oxidoreductase domain-containing protein 2</fullName>
    </recommendedName>
</protein>
<dbReference type="PANTHER" id="PTHR10668">
    <property type="entry name" value="PHYTOENE DEHYDROGENASE"/>
    <property type="match status" value="1"/>
</dbReference>
<comment type="subunit">
    <text evidence="2">Interacts with COX5B; this interaction may contribute to localize PYROXD2 to the inner face of the inner mitochondrial membrane.</text>
</comment>
<keyword evidence="7" id="KW-1185">Reference proteome</keyword>
<name>A0A542Z9B6_9MICO</name>
<dbReference type="PANTHER" id="PTHR10668:SF105">
    <property type="entry name" value="DEHYDROGENASE-RELATED"/>
    <property type="match status" value="1"/>
</dbReference>
<comment type="function">
    <text evidence="1">Probable oxidoreductase that may play a role as regulator of mitochondrial function.</text>
</comment>
<feature type="compositionally biased region" description="Basic and acidic residues" evidence="4">
    <location>
        <begin position="1"/>
        <end position="16"/>
    </location>
</feature>
<feature type="domain" description="Amine oxidase" evidence="5">
    <location>
        <begin position="236"/>
        <end position="520"/>
    </location>
</feature>
<sequence length="554" mass="58769">MGDVRRAGAREVRVGQDGRVPATSSSESVDAVVIGAGHHGLVTAAVLADAGWDVLVLESRDRVGGAVASVVRDGWVMDEFSACHPLAAASPVLQALALDEVGLQWARSERVLAHVGAPEDTEGALLHQDPARTAAWLAREHRADGDAWLQLVRDYDRVKGPFLEALLTRWPPVGPGARLAGALGRELPRFVRFLTLPVARMGEELFAGQRGRELLAGNAMHADIPPDSAGSGVFGWLMSMLAQDVGFPSPVGGSGRLAEALAERARRCGARIELGETVTGIDVRGGRAGAVTTASGRWVRARRAVVADTSAPALYEQLLPESVVPRRVREDLRRRFQWDLPTVKLNYRLSAPVPWTASAARGAGVVHVGAGLPGLVRWSADLGGGRVPEQPFALVGQMSTIDPTRSPEGTEALWIYTHLPRGVHDDASADVVAGRTEALMDRYAPGWHDLVLDRWVQRPGELHAQDANLGQGAVGGGTQQLSQQLVFRPVTGLGGPRTAIEGLYLGSAATHPGGGVHGACGYLAARCALADNRWWGAPRRRLALAALHGIQGTP</sequence>
<dbReference type="OrthoDB" id="833207at2"/>
<dbReference type="Proteomes" id="UP000319514">
    <property type="component" value="Unassembled WGS sequence"/>
</dbReference>
<dbReference type="Pfam" id="PF13450">
    <property type="entry name" value="NAD_binding_8"/>
    <property type="match status" value="1"/>
</dbReference>
<comment type="caution">
    <text evidence="6">The sequence shown here is derived from an EMBL/GenBank/DDBJ whole genome shotgun (WGS) entry which is preliminary data.</text>
</comment>
<dbReference type="GO" id="GO:0016491">
    <property type="term" value="F:oxidoreductase activity"/>
    <property type="evidence" value="ECO:0007669"/>
    <property type="project" value="InterPro"/>
</dbReference>
<feature type="region of interest" description="Disordered" evidence="4">
    <location>
        <begin position="1"/>
        <end position="23"/>
    </location>
</feature>
<dbReference type="SUPFAM" id="SSF51905">
    <property type="entry name" value="FAD/NAD(P)-binding domain"/>
    <property type="match status" value="1"/>
</dbReference>
<accession>A0A542Z9B6</accession>
<evidence type="ECO:0000259" key="5">
    <source>
        <dbReference type="Pfam" id="PF01593"/>
    </source>
</evidence>
<evidence type="ECO:0000313" key="7">
    <source>
        <dbReference type="Proteomes" id="UP000319514"/>
    </source>
</evidence>
<evidence type="ECO:0000256" key="3">
    <source>
        <dbReference type="ARBA" id="ARBA00040298"/>
    </source>
</evidence>
<reference evidence="6 7" key="1">
    <citation type="submission" date="2019-06" db="EMBL/GenBank/DDBJ databases">
        <title>Sequencing the genomes of 1000 actinobacteria strains.</title>
        <authorList>
            <person name="Klenk H.-P."/>
        </authorList>
    </citation>
    <scope>NUCLEOTIDE SEQUENCE [LARGE SCALE GENOMIC DNA]</scope>
    <source>
        <strain evidence="6 7">DSM 18082</strain>
    </source>
</reference>
<dbReference type="AlphaFoldDB" id="A0A542Z9B6"/>
<dbReference type="Pfam" id="PF01593">
    <property type="entry name" value="Amino_oxidase"/>
    <property type="match status" value="1"/>
</dbReference>
<dbReference type="InterPro" id="IPR002937">
    <property type="entry name" value="Amino_oxidase"/>
</dbReference>
<evidence type="ECO:0000256" key="2">
    <source>
        <dbReference type="ARBA" id="ARBA00038825"/>
    </source>
</evidence>
<evidence type="ECO:0000313" key="6">
    <source>
        <dbReference type="EMBL" id="TQL56810.1"/>
    </source>
</evidence>
<dbReference type="Gene3D" id="3.50.50.60">
    <property type="entry name" value="FAD/NAD(P)-binding domain"/>
    <property type="match status" value="2"/>
</dbReference>